<dbReference type="Gene3D" id="1.10.287.70">
    <property type="match status" value="1"/>
</dbReference>
<dbReference type="Proteomes" id="UP000663874">
    <property type="component" value="Unassembled WGS sequence"/>
</dbReference>
<dbReference type="SUPFAM" id="SSF81324">
    <property type="entry name" value="Voltage-gated potassium channels"/>
    <property type="match status" value="1"/>
</dbReference>
<dbReference type="GO" id="GO:0008076">
    <property type="term" value="C:voltage-gated potassium channel complex"/>
    <property type="evidence" value="ECO:0007669"/>
    <property type="project" value="InterPro"/>
</dbReference>
<feature type="transmembrane region" description="Helical" evidence="13">
    <location>
        <begin position="133"/>
        <end position="155"/>
    </location>
</feature>
<keyword evidence="4 13" id="KW-0812">Transmembrane</keyword>
<evidence type="ECO:0000313" key="16">
    <source>
        <dbReference type="EMBL" id="CAF0894871.1"/>
    </source>
</evidence>
<evidence type="ECO:0000256" key="3">
    <source>
        <dbReference type="ARBA" id="ARBA00022538"/>
    </source>
</evidence>
<dbReference type="Proteomes" id="UP000663870">
    <property type="component" value="Unassembled WGS sequence"/>
</dbReference>
<keyword evidence="3" id="KW-0633">Potassium transport</keyword>
<evidence type="ECO:0000259" key="15">
    <source>
        <dbReference type="Pfam" id="PF02214"/>
    </source>
</evidence>
<reference evidence="16" key="1">
    <citation type="submission" date="2021-02" db="EMBL/GenBank/DDBJ databases">
        <authorList>
            <person name="Nowell W R."/>
        </authorList>
    </citation>
    <scope>NUCLEOTIDE SEQUENCE</scope>
</reference>
<dbReference type="InterPro" id="IPR027359">
    <property type="entry name" value="Volt_channel_dom_sf"/>
</dbReference>
<evidence type="ECO:0000313" key="18">
    <source>
        <dbReference type="EMBL" id="CAF3659254.1"/>
    </source>
</evidence>
<evidence type="ECO:0000256" key="4">
    <source>
        <dbReference type="ARBA" id="ARBA00022692"/>
    </source>
</evidence>
<proteinExistence type="predicted"/>
<dbReference type="GO" id="GO:0051260">
    <property type="term" value="P:protein homooligomerization"/>
    <property type="evidence" value="ECO:0007669"/>
    <property type="project" value="InterPro"/>
</dbReference>
<evidence type="ECO:0000313" key="19">
    <source>
        <dbReference type="Proteomes" id="UP000663870"/>
    </source>
</evidence>
<dbReference type="Gene3D" id="3.30.710.10">
    <property type="entry name" value="Potassium Channel Kv1.1, Chain A"/>
    <property type="match status" value="1"/>
</dbReference>
<feature type="transmembrane region" description="Helical" evidence="13">
    <location>
        <begin position="224"/>
        <end position="249"/>
    </location>
</feature>
<dbReference type="GO" id="GO:0005251">
    <property type="term" value="F:delayed rectifier potassium channel activity"/>
    <property type="evidence" value="ECO:0007669"/>
    <property type="project" value="TreeGrafter"/>
</dbReference>
<keyword evidence="10 13" id="KW-0472">Membrane</keyword>
<evidence type="ECO:0000256" key="5">
    <source>
        <dbReference type="ARBA" id="ARBA00022826"/>
    </source>
</evidence>
<evidence type="ECO:0008006" key="20">
    <source>
        <dbReference type="Google" id="ProtNLM"/>
    </source>
</evidence>
<dbReference type="Pfam" id="PF00520">
    <property type="entry name" value="Ion_trans"/>
    <property type="match status" value="1"/>
</dbReference>
<keyword evidence="19" id="KW-1185">Reference proteome</keyword>
<feature type="transmembrane region" description="Helical" evidence="13">
    <location>
        <begin position="302"/>
        <end position="324"/>
    </location>
</feature>
<keyword evidence="7" id="KW-0630">Potassium</keyword>
<evidence type="ECO:0000256" key="11">
    <source>
        <dbReference type="ARBA" id="ARBA00023303"/>
    </source>
</evidence>
<keyword evidence="8 13" id="KW-1133">Transmembrane helix</keyword>
<dbReference type="Pfam" id="PF02214">
    <property type="entry name" value="BTB_2"/>
    <property type="match status" value="1"/>
</dbReference>
<dbReference type="EMBL" id="CAJNOL010000159">
    <property type="protein sequence ID" value="CAF0894871.1"/>
    <property type="molecule type" value="Genomic_DNA"/>
</dbReference>
<evidence type="ECO:0000256" key="13">
    <source>
        <dbReference type="SAM" id="Phobius"/>
    </source>
</evidence>
<dbReference type="SUPFAM" id="SSF54695">
    <property type="entry name" value="POZ domain"/>
    <property type="match status" value="1"/>
</dbReference>
<dbReference type="PRINTS" id="PR00169">
    <property type="entry name" value="KCHANNEL"/>
</dbReference>
<evidence type="ECO:0000256" key="2">
    <source>
        <dbReference type="ARBA" id="ARBA00022448"/>
    </source>
</evidence>
<dbReference type="EMBL" id="CAJNOU010000299">
    <property type="protein sequence ID" value="CAF0950631.1"/>
    <property type="molecule type" value="Genomic_DNA"/>
</dbReference>
<dbReference type="InterPro" id="IPR005821">
    <property type="entry name" value="Ion_trans_dom"/>
</dbReference>
<dbReference type="InterPro" id="IPR028325">
    <property type="entry name" value="VG_K_chnl"/>
</dbReference>
<feature type="compositionally biased region" description="Low complexity" evidence="12">
    <location>
        <begin position="610"/>
        <end position="627"/>
    </location>
</feature>
<keyword evidence="5" id="KW-0631">Potassium channel</keyword>
<dbReference type="Gene3D" id="1.20.120.350">
    <property type="entry name" value="Voltage-gated potassium channels. Chain C"/>
    <property type="match status" value="1"/>
</dbReference>
<protein>
    <recommendedName>
        <fullName evidence="20">Potassium channel domain-containing protein</fullName>
    </recommendedName>
</protein>
<evidence type="ECO:0000313" key="17">
    <source>
        <dbReference type="EMBL" id="CAF0950631.1"/>
    </source>
</evidence>
<feature type="region of interest" description="Disordered" evidence="12">
    <location>
        <begin position="609"/>
        <end position="655"/>
    </location>
</feature>
<dbReference type="PANTHER" id="PTHR11537">
    <property type="entry name" value="VOLTAGE-GATED POTASSIUM CHANNEL"/>
    <property type="match status" value="1"/>
</dbReference>
<dbReference type="PANTHER" id="PTHR11537:SF113">
    <property type="entry name" value="POTASSIUM VOLTAGE-GATED CHANNEL PROTEIN SHAKER"/>
    <property type="match status" value="1"/>
</dbReference>
<evidence type="ECO:0000259" key="14">
    <source>
        <dbReference type="Pfam" id="PF00520"/>
    </source>
</evidence>
<keyword evidence="6" id="KW-0851">Voltage-gated channel</keyword>
<dbReference type="Proteomes" id="UP000663889">
    <property type="component" value="Unassembled WGS sequence"/>
</dbReference>
<feature type="domain" description="Potassium channel tetramerisation-type BTB" evidence="15">
    <location>
        <begin position="8"/>
        <end position="96"/>
    </location>
</feature>
<comment type="subcellular location">
    <subcellularLocation>
        <location evidence="1">Membrane</location>
        <topology evidence="1">Multi-pass membrane protein</topology>
    </subcellularLocation>
</comment>
<sequence length="749" mass="86419">MTSNNLIEFNCLGTIFLIRETSLNRFPNTLLGDPKRRGSLYNKVKQQYIIDRHIVSFEAIINYYETGQLIAPTIYEPIIFFEELKYFQLDDETIQHFYNSEIHEEFIDHQRIVPSNRILRAIWISLEYNDYSFITQIIQLICLIISLLYCFNISIELLPQLSREKVICYKSSTNHHHLTNCNNIFFDFRPSKIAGQWILKIEQLCTIFITLEYILRFLTSPHKWLTLILLINICDLFTLFVSWIYLILINMNISNNDKQDSFFYIKLFQYLMLLRLFRFFRLCRYVKSLRILFYGIQNAFKYILSIGFIILFFVFTFGVIIQIIEKNWDHAYVTRLEDLFNIVTISTITVGDAKRVPLSPNGKILCSFLAGIGLSTYYLLESKNGNEAKEYNEKKAIVQKKKEFTFIVTRLQSQQNEIDQFMRKLLIYVCTSSMSTNTLVNENLPVNNTTSTTTLNNDGPIAHLDHMLSTLHDDQQTRMPSNISIDTFDNKSHRINHRSTSRTAITDGKIVECSSENSIVYRYYTGESGSIIEEHFDKALKQPTSFNSTRSISTRDPRTSSYGYSSMMNPSSSFWPNFMTSPTSYPHPTYLPTSQNEYTDWMHHHHHTYRSPYSTNSTTTTPSSSSSAISNNHLHSIGSPNNTNLNNNTGRYHHHTSPDMDVVTAAAIGAAAAAQMFHHEKQSHHGYTPTSHHFDYHLGGSMMATASYAFPPQSFDLMGTGTSTMGLENPNIKDSTASTPWYSNHHLSC</sequence>
<evidence type="ECO:0000256" key="8">
    <source>
        <dbReference type="ARBA" id="ARBA00022989"/>
    </source>
</evidence>
<evidence type="ECO:0000256" key="10">
    <source>
        <dbReference type="ARBA" id="ARBA00023136"/>
    </source>
</evidence>
<dbReference type="InterPro" id="IPR003131">
    <property type="entry name" value="T1-type_BTB"/>
</dbReference>
<feature type="transmembrane region" description="Helical" evidence="13">
    <location>
        <begin position="261"/>
        <end position="281"/>
    </location>
</feature>
<keyword evidence="11" id="KW-0407">Ion channel</keyword>
<evidence type="ECO:0000256" key="6">
    <source>
        <dbReference type="ARBA" id="ARBA00022882"/>
    </source>
</evidence>
<evidence type="ECO:0000256" key="7">
    <source>
        <dbReference type="ARBA" id="ARBA00022958"/>
    </source>
</evidence>
<dbReference type="AlphaFoldDB" id="A0A813Z8F5"/>
<feature type="domain" description="Ion transport" evidence="14">
    <location>
        <begin position="181"/>
        <end position="349"/>
    </location>
</feature>
<evidence type="ECO:0000256" key="12">
    <source>
        <dbReference type="SAM" id="MobiDB-lite"/>
    </source>
</evidence>
<accession>A0A813Z8F5</accession>
<feature type="compositionally biased region" description="Polar residues" evidence="12">
    <location>
        <begin position="628"/>
        <end position="640"/>
    </location>
</feature>
<dbReference type="GO" id="GO:0001508">
    <property type="term" value="P:action potential"/>
    <property type="evidence" value="ECO:0007669"/>
    <property type="project" value="TreeGrafter"/>
</dbReference>
<name>A0A813Z8F5_9BILA</name>
<gene>
    <name evidence="18" type="ORF">FNK824_LOCUS6451</name>
    <name evidence="16" type="ORF">JXQ802_LOCUS8850</name>
    <name evidence="17" type="ORF">SEV965_LOCUS8236</name>
</gene>
<evidence type="ECO:0000256" key="1">
    <source>
        <dbReference type="ARBA" id="ARBA00004141"/>
    </source>
</evidence>
<comment type="caution">
    <text evidence="16">The sequence shown here is derived from an EMBL/GenBank/DDBJ whole genome shotgun (WGS) entry which is preliminary data.</text>
</comment>
<organism evidence="16 19">
    <name type="scientific">Rotaria sordida</name>
    <dbReference type="NCBI Taxonomy" id="392033"/>
    <lineage>
        <taxon>Eukaryota</taxon>
        <taxon>Metazoa</taxon>
        <taxon>Spiralia</taxon>
        <taxon>Gnathifera</taxon>
        <taxon>Rotifera</taxon>
        <taxon>Eurotatoria</taxon>
        <taxon>Bdelloidea</taxon>
        <taxon>Philodinida</taxon>
        <taxon>Philodinidae</taxon>
        <taxon>Rotaria</taxon>
    </lineage>
</organism>
<keyword evidence="9" id="KW-0406">Ion transport</keyword>
<evidence type="ECO:0000256" key="9">
    <source>
        <dbReference type="ARBA" id="ARBA00023065"/>
    </source>
</evidence>
<dbReference type="InterPro" id="IPR011333">
    <property type="entry name" value="SKP1/BTB/POZ_sf"/>
</dbReference>
<keyword evidence="2" id="KW-0813">Transport</keyword>
<dbReference type="EMBL" id="CAJOBE010000559">
    <property type="protein sequence ID" value="CAF3659254.1"/>
    <property type="molecule type" value="Genomic_DNA"/>
</dbReference>